<name>B2XT48_HETAK</name>
<comment type="similarity">
    <text evidence="1">Belongs to the chloroplast-specific ribosomal protein cS23 family.</text>
</comment>
<dbReference type="AlphaFoldDB" id="B2XT48"/>
<keyword evidence="4" id="KW-0687">Ribonucleoprotein</keyword>
<sequence>MSKFYFKVVWLKYCIGISVDKKLKNSYRVPITSFYFWPRVDGWKLLKHELELKPWLSERERVTILNGYTRIISIWKDCLEQVDYFDINSFEKDLNFTLVAID</sequence>
<keyword evidence="6" id="KW-0150">Chloroplast</keyword>
<dbReference type="InterPro" id="IPR006924">
    <property type="entry name" value="Ribosomal_cS23-like"/>
</dbReference>
<dbReference type="GeneID" id="6335709"/>
<evidence type="ECO:0000256" key="2">
    <source>
        <dbReference type="ARBA" id="ARBA00011458"/>
    </source>
</evidence>
<keyword evidence="3" id="KW-0689">Ribosomal protein</keyword>
<dbReference type="Gene3D" id="3.30.390.140">
    <property type="match status" value="1"/>
</dbReference>
<evidence type="ECO:0000256" key="1">
    <source>
        <dbReference type="ARBA" id="ARBA00008561"/>
    </source>
</evidence>
<dbReference type="PANTHER" id="PTHR35108">
    <property type="entry name" value="30S RIBOSOMAL PROTEIN 3, CHLOROPLASTIC"/>
    <property type="match status" value="1"/>
</dbReference>
<dbReference type="GO" id="GO:0005840">
    <property type="term" value="C:ribosome"/>
    <property type="evidence" value="ECO:0007669"/>
    <property type="project" value="UniProtKB-KW"/>
</dbReference>
<evidence type="ECO:0000256" key="3">
    <source>
        <dbReference type="ARBA" id="ARBA00022980"/>
    </source>
</evidence>
<evidence type="ECO:0000313" key="6">
    <source>
        <dbReference type="EMBL" id="ABV65946.1"/>
    </source>
</evidence>
<keyword evidence="6" id="KW-0934">Plastid</keyword>
<evidence type="ECO:0000256" key="5">
    <source>
        <dbReference type="ARBA" id="ARBA00035379"/>
    </source>
</evidence>
<geneLocation type="chloroplast" evidence="6"/>
<dbReference type="PANTHER" id="PTHR35108:SF1">
    <property type="entry name" value="OS04G0461100 PROTEIN"/>
    <property type="match status" value="1"/>
</dbReference>
<proteinExistence type="inferred from homology"/>
<dbReference type="GO" id="GO:1990904">
    <property type="term" value="C:ribonucleoprotein complex"/>
    <property type="evidence" value="ECO:0007669"/>
    <property type="project" value="UniProtKB-KW"/>
</dbReference>
<organism evidence="6">
    <name type="scientific">Heterosigma akashiwo</name>
    <name type="common">Chromophytic alga</name>
    <name type="synonym">Heterosigma carterae</name>
    <dbReference type="NCBI Taxonomy" id="2829"/>
    <lineage>
        <taxon>Eukaryota</taxon>
        <taxon>Sar</taxon>
        <taxon>Stramenopiles</taxon>
        <taxon>Ochrophyta</taxon>
        <taxon>Raphidophyceae</taxon>
        <taxon>Chattonellales</taxon>
        <taxon>Chattonellaceae</taxon>
        <taxon>Heterosigma</taxon>
    </lineage>
</organism>
<dbReference type="Pfam" id="PF04839">
    <property type="entry name" value="PSRP-3_Ycf65"/>
    <property type="match status" value="1"/>
</dbReference>
<gene>
    <name evidence="6" type="primary">ycf65</name>
    <name evidence="6" type="ordered locus">Heak293_Cp039</name>
</gene>
<dbReference type="EMBL" id="EU168190">
    <property type="protein sequence ID" value="ABV65946.1"/>
    <property type="molecule type" value="Genomic_DNA"/>
</dbReference>
<comment type="subunit">
    <text evidence="2">Part of the 30S ribosomal subunit.</text>
</comment>
<accession>B2XT48</accession>
<dbReference type="RefSeq" id="YP_001936340.1">
    <property type="nucleotide sequence ID" value="NC_010772.1"/>
</dbReference>
<dbReference type="GO" id="GO:0006412">
    <property type="term" value="P:translation"/>
    <property type="evidence" value="ECO:0007669"/>
    <property type="project" value="InterPro"/>
</dbReference>
<evidence type="ECO:0000256" key="4">
    <source>
        <dbReference type="ARBA" id="ARBA00023274"/>
    </source>
</evidence>
<reference evidence="6" key="1">
    <citation type="journal article" date="2008" name="BMC Genomics">
        <title>Chloroplast genome sequencing analysis of Heterosigma akashiwo CCMP452 (West Atlantic) and NIES293 (West Pacific) strains.</title>
        <authorList>
            <person name="Cattolico R.A."/>
            <person name="Jacobs M.A."/>
            <person name="Zhou Y."/>
            <person name="Chang J."/>
            <person name="Duplessis M."/>
            <person name="Lybrand T."/>
            <person name="McKay J."/>
            <person name="Ong H.C."/>
            <person name="Sims E."/>
            <person name="Rocap G."/>
        </authorList>
    </citation>
    <scope>NUCLEOTIDE SEQUENCE [LARGE SCALE GENOMIC DNA]</scope>
    <source>
        <strain evidence="6">NIES 293</strain>
    </source>
</reference>
<dbReference type="GO" id="GO:0003735">
    <property type="term" value="F:structural constituent of ribosome"/>
    <property type="evidence" value="ECO:0007669"/>
    <property type="project" value="InterPro"/>
</dbReference>
<protein>
    <recommendedName>
        <fullName evidence="5">30S ribosomal protein 3, chloroplastic</fullName>
    </recommendedName>
</protein>
<dbReference type="InterPro" id="IPR038447">
    <property type="entry name" value="PSRP-3/Ycf65_sf"/>
</dbReference>